<keyword evidence="1" id="KW-1133">Transmembrane helix</keyword>
<feature type="transmembrane region" description="Helical" evidence="1">
    <location>
        <begin position="180"/>
        <end position="202"/>
    </location>
</feature>
<sequence>MACGRNFFILLFPLLGTVAALVLTIVMMLGSTEKASALHDVYYLKVDFSNITTQAVLGTQSDSLDSAAQSIINRLGVSNFYTTGISGFCRGDESGHYHDCETPMIPYWFDLFGILRRDTNTENLNIELPEDVQNYENILRTASKVMWVFYIIAAALLVIELVIGLCTFRSRIMSCCTAFVSFFATAFMVVASGLGTGIHVVYRKYFNQEVNKYGISAEIGKNMMGLTWAASGLCLWAFIWWLFAICCGNTKRSSRNRDMEETRPFIPNRRW</sequence>
<dbReference type="Pfam" id="PF06687">
    <property type="entry name" value="SUR7"/>
    <property type="match status" value="1"/>
</dbReference>
<proteinExistence type="predicted"/>
<organism evidence="2 3">
    <name type="scientific">Trichomonascus ciferrii</name>
    <dbReference type="NCBI Taxonomy" id="44093"/>
    <lineage>
        <taxon>Eukaryota</taxon>
        <taxon>Fungi</taxon>
        <taxon>Dikarya</taxon>
        <taxon>Ascomycota</taxon>
        <taxon>Saccharomycotina</taxon>
        <taxon>Dipodascomycetes</taxon>
        <taxon>Dipodascales</taxon>
        <taxon>Trichomonascaceae</taxon>
        <taxon>Trichomonascus</taxon>
        <taxon>Trichomonascus ciferrii complex</taxon>
    </lineage>
</organism>
<evidence type="ECO:0000256" key="1">
    <source>
        <dbReference type="SAM" id="Phobius"/>
    </source>
</evidence>
<dbReference type="AlphaFoldDB" id="A0A642V1F1"/>
<dbReference type="InterPro" id="IPR052413">
    <property type="entry name" value="SUR7_domain"/>
</dbReference>
<dbReference type="PANTHER" id="PTHR28019:SF2">
    <property type="entry name" value="CELL MEMBRANE PROTEIN YLR413W-RELATED"/>
    <property type="match status" value="1"/>
</dbReference>
<dbReference type="GO" id="GO:0051285">
    <property type="term" value="C:cell cortex of cell tip"/>
    <property type="evidence" value="ECO:0007669"/>
    <property type="project" value="TreeGrafter"/>
</dbReference>
<protein>
    <submittedName>
        <fullName evidence="2">Uncharacterized protein</fullName>
    </submittedName>
</protein>
<accession>A0A642V1F1</accession>
<dbReference type="PANTHER" id="PTHR28019">
    <property type="entry name" value="CELL MEMBRANE PROTEIN YLR413W-RELATED"/>
    <property type="match status" value="1"/>
</dbReference>
<feature type="transmembrane region" description="Helical" evidence="1">
    <location>
        <begin position="7"/>
        <end position="29"/>
    </location>
</feature>
<name>A0A642V1F1_9ASCO</name>
<keyword evidence="3" id="KW-1185">Reference proteome</keyword>
<dbReference type="GO" id="GO:0031505">
    <property type="term" value="P:fungal-type cell wall organization"/>
    <property type="evidence" value="ECO:0007669"/>
    <property type="project" value="TreeGrafter"/>
</dbReference>
<comment type="caution">
    <text evidence="2">The sequence shown here is derived from an EMBL/GenBank/DDBJ whole genome shotgun (WGS) entry which is preliminary data.</text>
</comment>
<gene>
    <name evidence="2" type="ORF">TRICI_004254</name>
</gene>
<keyword evidence="1" id="KW-0812">Transmembrane</keyword>
<feature type="transmembrane region" description="Helical" evidence="1">
    <location>
        <begin position="226"/>
        <end position="247"/>
    </location>
</feature>
<dbReference type="Gene3D" id="1.20.140.150">
    <property type="match status" value="1"/>
</dbReference>
<dbReference type="EMBL" id="SWFS01000322">
    <property type="protein sequence ID" value="KAA8910143.1"/>
    <property type="molecule type" value="Genomic_DNA"/>
</dbReference>
<evidence type="ECO:0000313" key="3">
    <source>
        <dbReference type="Proteomes" id="UP000761534"/>
    </source>
</evidence>
<reference evidence="2" key="1">
    <citation type="journal article" date="2019" name="G3 (Bethesda)">
        <title>Genome Assemblies of Two Rare Opportunistic Yeast Pathogens: Diutina rugosa (syn. Candida rugosa) and Trichomonascus ciferrii (syn. Candida ciferrii).</title>
        <authorList>
            <person name="Mixao V."/>
            <person name="Saus E."/>
            <person name="Hansen A.P."/>
            <person name="Lass-Florl C."/>
            <person name="Gabaldon T."/>
        </authorList>
    </citation>
    <scope>NUCLEOTIDE SEQUENCE</scope>
    <source>
        <strain evidence="2">CBS 4856</strain>
    </source>
</reference>
<dbReference type="InterPro" id="IPR009571">
    <property type="entry name" value="SUR7/Rim9-like_fungi"/>
</dbReference>
<evidence type="ECO:0000313" key="2">
    <source>
        <dbReference type="EMBL" id="KAA8910143.1"/>
    </source>
</evidence>
<dbReference type="VEuPathDB" id="FungiDB:TRICI_004254"/>
<dbReference type="OrthoDB" id="4480814at2759"/>
<dbReference type="GO" id="GO:0005886">
    <property type="term" value="C:plasma membrane"/>
    <property type="evidence" value="ECO:0007669"/>
    <property type="project" value="InterPro"/>
</dbReference>
<dbReference type="Proteomes" id="UP000761534">
    <property type="component" value="Unassembled WGS sequence"/>
</dbReference>
<feature type="transmembrane region" description="Helical" evidence="1">
    <location>
        <begin position="147"/>
        <end position="168"/>
    </location>
</feature>
<keyword evidence="1" id="KW-0472">Membrane</keyword>